<reference evidence="6" key="1">
    <citation type="submission" date="2021-07" db="EMBL/GenBank/DDBJ databases">
        <authorList>
            <person name="Durling M."/>
        </authorList>
    </citation>
    <scope>NUCLEOTIDE SEQUENCE</scope>
</reference>
<evidence type="ECO:0000313" key="6">
    <source>
        <dbReference type="EMBL" id="CAG8978341.1"/>
    </source>
</evidence>
<gene>
    <name evidence="6" type="ORF">HYALB_00005927</name>
</gene>
<keyword evidence="4 5" id="KW-0408">Iron</keyword>
<comment type="cofactor">
    <cofactor evidence="5">
        <name>Fe(2+)</name>
        <dbReference type="ChEBI" id="CHEBI:29033"/>
    </cofactor>
    <text evidence="5">Binds 1 Fe(2+) ion per subunit.</text>
</comment>
<feature type="binding site" evidence="5">
    <location>
        <position position="592"/>
    </location>
    <ligand>
        <name>Fe cation</name>
        <dbReference type="ChEBI" id="CHEBI:24875"/>
        <note>catalytic</note>
    </ligand>
</feature>
<dbReference type="GO" id="GO:0046872">
    <property type="term" value="F:metal ion binding"/>
    <property type="evidence" value="ECO:0007669"/>
    <property type="project" value="UniProtKB-KW"/>
</dbReference>
<organism evidence="6 7">
    <name type="scientific">Hymenoscyphus albidus</name>
    <dbReference type="NCBI Taxonomy" id="595503"/>
    <lineage>
        <taxon>Eukaryota</taxon>
        <taxon>Fungi</taxon>
        <taxon>Dikarya</taxon>
        <taxon>Ascomycota</taxon>
        <taxon>Pezizomycotina</taxon>
        <taxon>Leotiomycetes</taxon>
        <taxon>Helotiales</taxon>
        <taxon>Helotiaceae</taxon>
        <taxon>Hymenoscyphus</taxon>
    </lineage>
</organism>
<dbReference type="AlphaFoldDB" id="A0A9N9LTH6"/>
<evidence type="ECO:0000256" key="1">
    <source>
        <dbReference type="ARBA" id="ARBA00006787"/>
    </source>
</evidence>
<comment type="caution">
    <text evidence="6">The sequence shown here is derived from an EMBL/GenBank/DDBJ whole genome shotgun (WGS) entry which is preliminary data.</text>
</comment>
<dbReference type="GO" id="GO:0010436">
    <property type="term" value="F:carotenoid dioxygenase activity"/>
    <property type="evidence" value="ECO:0007669"/>
    <property type="project" value="TreeGrafter"/>
</dbReference>
<feature type="binding site" evidence="5">
    <location>
        <position position="344"/>
    </location>
    <ligand>
        <name>Fe cation</name>
        <dbReference type="ChEBI" id="CHEBI:24875"/>
        <note>catalytic</note>
    </ligand>
</feature>
<dbReference type="PANTHER" id="PTHR10543:SF89">
    <property type="entry name" value="CAROTENOID 9,10(9',10')-CLEAVAGE DIOXYGENASE 1"/>
    <property type="match status" value="1"/>
</dbReference>
<proteinExistence type="inferred from homology"/>
<dbReference type="PANTHER" id="PTHR10543">
    <property type="entry name" value="BETA-CAROTENE DIOXYGENASE"/>
    <property type="match status" value="1"/>
</dbReference>
<keyword evidence="7" id="KW-1185">Reference proteome</keyword>
<evidence type="ECO:0000313" key="7">
    <source>
        <dbReference type="Proteomes" id="UP000701801"/>
    </source>
</evidence>
<protein>
    <recommendedName>
        <fullName evidence="8">Carotenoid oxygenase</fullName>
    </recommendedName>
</protein>
<feature type="binding site" evidence="5">
    <location>
        <position position="226"/>
    </location>
    <ligand>
        <name>Fe cation</name>
        <dbReference type="ChEBI" id="CHEBI:24875"/>
        <note>catalytic</note>
    </ligand>
</feature>
<dbReference type="Proteomes" id="UP000701801">
    <property type="component" value="Unassembled WGS sequence"/>
</dbReference>
<evidence type="ECO:0000256" key="3">
    <source>
        <dbReference type="ARBA" id="ARBA00023002"/>
    </source>
</evidence>
<evidence type="ECO:0008006" key="8">
    <source>
        <dbReference type="Google" id="ProtNLM"/>
    </source>
</evidence>
<name>A0A9N9LTH6_9HELO</name>
<dbReference type="GO" id="GO:0016121">
    <property type="term" value="P:carotene catabolic process"/>
    <property type="evidence" value="ECO:0007669"/>
    <property type="project" value="TreeGrafter"/>
</dbReference>
<dbReference type="EMBL" id="CAJVRM010000251">
    <property type="protein sequence ID" value="CAG8978341.1"/>
    <property type="molecule type" value="Genomic_DNA"/>
</dbReference>
<evidence type="ECO:0000256" key="2">
    <source>
        <dbReference type="ARBA" id="ARBA00022723"/>
    </source>
</evidence>
<evidence type="ECO:0000256" key="5">
    <source>
        <dbReference type="PIRSR" id="PIRSR604294-1"/>
    </source>
</evidence>
<dbReference type="Pfam" id="PF03055">
    <property type="entry name" value="RPE65"/>
    <property type="match status" value="1"/>
</dbReference>
<accession>A0A9N9LTH6</accession>
<sequence>MPHPYLHGNFAPIYSVQPLTPCDYDGEIPNELAGGQYLRNGGNPVSNEDLGRDAHWFDGDGMLSGVAFRKKNIDGKIQPEFVNQFILTDIFHATITTKSLRSPLLPSIATLVNPASSLFKIILRIFRTLFLVILSNFPGSQQTIKKISVANTGILYHDGRALATCESGPPMRISLPGLETVGWYDGCKAEGEPDEEVIHGEVFGGSSVMSFMKEWTTARQSLTPTHPRVDPYTNEMILFHSTFFAPFVNYSIIPSTQNSSQTQPRLVNASVPGIASPKMMHDFGVSLHHTVILDLPLSLDPRNLARNLPVVAYDPSGVSRFGVFPRWLPEEIRWFETNPCCIFHTANTWDEHEKEEFGSKTTAVNMLACRLTSASLVFSAGDIAAPVPLPTSDPIYAPEEEQCRLYYYRFSLSSETNIITHQLALSSIPFEFPSIRADVSMSEARYIYGCSVSDSSFGAALGRAVKIDSLVKIDASALIARAHDNPPTPITGCVDMRAVSEILASQDPNDPIKIFKLPEGIYAQESRFVPRENGKSEDDGWILSYIFDESQLDANGDAPADSKSELWIIEAKEMRDVVCKIKLPQRVPYGLHGSWFSEEQISSQRQVETIRSLPILKSKGNSAEEVGSMMQIWMDVRRWMLGVVG</sequence>
<keyword evidence="2 5" id="KW-0479">Metal-binding</keyword>
<feature type="binding site" evidence="5">
    <location>
        <position position="281"/>
    </location>
    <ligand>
        <name>Fe cation</name>
        <dbReference type="ChEBI" id="CHEBI:24875"/>
        <note>catalytic</note>
    </ligand>
</feature>
<keyword evidence="3" id="KW-0560">Oxidoreductase</keyword>
<dbReference type="OrthoDB" id="1069523at2759"/>
<dbReference type="InterPro" id="IPR004294">
    <property type="entry name" value="Carotenoid_Oase"/>
</dbReference>
<comment type="similarity">
    <text evidence="1">Belongs to the carotenoid oxygenase family.</text>
</comment>
<evidence type="ECO:0000256" key="4">
    <source>
        <dbReference type="ARBA" id="ARBA00023004"/>
    </source>
</evidence>